<dbReference type="Gene3D" id="2.60.120.10">
    <property type="entry name" value="Jelly Rolls"/>
    <property type="match status" value="2"/>
</dbReference>
<dbReference type="PANTHER" id="PTHR35848:SF9">
    <property type="entry name" value="SLL1358 PROTEIN"/>
    <property type="match status" value="1"/>
</dbReference>
<gene>
    <name evidence="6" type="ORF">CPB83DRAFT_891739</name>
</gene>
<dbReference type="SUPFAM" id="SSF51182">
    <property type="entry name" value="RmlC-like cupins"/>
    <property type="match status" value="1"/>
</dbReference>
<evidence type="ECO:0000313" key="6">
    <source>
        <dbReference type="EMBL" id="KAF9531362.1"/>
    </source>
</evidence>
<keyword evidence="3" id="KW-0464">Manganese</keyword>
<dbReference type="Pfam" id="PF00190">
    <property type="entry name" value="Cupin_1"/>
    <property type="match status" value="2"/>
</dbReference>
<dbReference type="NCBIfam" id="TIGR03404">
    <property type="entry name" value="bicupin_oxalic"/>
    <property type="match status" value="1"/>
</dbReference>
<keyword evidence="7" id="KW-1185">Reference proteome</keyword>
<feature type="binding site" evidence="3">
    <location>
        <position position="197"/>
    </location>
    <ligand>
        <name>Mn(2+)</name>
        <dbReference type="ChEBI" id="CHEBI:29035"/>
        <label>1</label>
    </ligand>
</feature>
<organism evidence="6 7">
    <name type="scientific">Crepidotus variabilis</name>
    <dbReference type="NCBI Taxonomy" id="179855"/>
    <lineage>
        <taxon>Eukaryota</taxon>
        <taxon>Fungi</taxon>
        <taxon>Dikarya</taxon>
        <taxon>Basidiomycota</taxon>
        <taxon>Agaricomycotina</taxon>
        <taxon>Agaricomycetes</taxon>
        <taxon>Agaricomycetidae</taxon>
        <taxon>Agaricales</taxon>
        <taxon>Agaricineae</taxon>
        <taxon>Crepidotaceae</taxon>
        <taxon>Crepidotus</taxon>
    </lineage>
</organism>
<dbReference type="CDD" id="cd20305">
    <property type="entry name" value="cupin_OxDC_C"/>
    <property type="match status" value="1"/>
</dbReference>
<evidence type="ECO:0000313" key="7">
    <source>
        <dbReference type="Proteomes" id="UP000807306"/>
    </source>
</evidence>
<sequence>MISFSTCYLALLLSGAAFAAPVTDPAASGALISSAAHSSSVASSAGHSTSSVSASFLTAPSSSATTGNAVASSTDSAPSSTATVPYISLTPNYPLWNSNDPSTPQAERSSLGASVLGPTNADIVKQNPDLLAPPTTDGGSVPNAKWPYSLSSNRLQTGGWARQQNVNVMPFAENLAGVNMRLEAGAIRELHWHKTAEWAYVLKGTTQVTSVNADGQNYVADVNAGDLWYFPPGVPHSLQGTNDDPDGTEFLLVFPTGDFNEDDTFLLTDWMAHVPAEVLAKNFQTDISTFSQVPAKELYIFPGANPAPPSAAPVSPNGVVPQPFTFNFSSVAPIQVPGGSYKIVDSTTFNVSTQVAAAQISLEPGAMRELHWHPTQDEWGFFLEGQGRMTIFASSGNARTFDYQAGDISYIPATYGHYVENTGSSTLTFLEIFNTDKFEDISLSNWLALIPPALVQAHLGFDNETIASLPKTQRVITAPLNATSSS</sequence>
<dbReference type="InterPro" id="IPR011051">
    <property type="entry name" value="RmlC_Cupin_sf"/>
</dbReference>
<evidence type="ECO:0000259" key="5">
    <source>
        <dbReference type="SMART" id="SM00835"/>
    </source>
</evidence>
<dbReference type="GO" id="GO:0046872">
    <property type="term" value="F:metal ion binding"/>
    <property type="evidence" value="ECO:0007669"/>
    <property type="project" value="UniProtKB-KW"/>
</dbReference>
<feature type="signal peptide" evidence="4">
    <location>
        <begin position="1"/>
        <end position="19"/>
    </location>
</feature>
<evidence type="ECO:0000256" key="1">
    <source>
        <dbReference type="ARBA" id="ARBA00022723"/>
    </source>
</evidence>
<dbReference type="InterPro" id="IPR051610">
    <property type="entry name" value="GPI/OXD"/>
</dbReference>
<dbReference type="OrthoDB" id="10263073at2759"/>
<feature type="binding site" evidence="3">
    <location>
        <position position="193"/>
    </location>
    <ligand>
        <name>Mn(2+)</name>
        <dbReference type="ChEBI" id="CHEBI:29035"/>
        <label>1</label>
    </ligand>
</feature>
<feature type="binding site" evidence="3">
    <location>
        <position position="236"/>
    </location>
    <ligand>
        <name>Mn(2+)</name>
        <dbReference type="ChEBI" id="CHEBI:29035"/>
        <label>1</label>
    </ligand>
</feature>
<feature type="binding site" evidence="3">
    <location>
        <position position="417"/>
    </location>
    <ligand>
        <name>Mn(2+)</name>
        <dbReference type="ChEBI" id="CHEBI:29035"/>
        <label>2</label>
    </ligand>
</feature>
<feature type="domain" description="Cupin type-1" evidence="5">
    <location>
        <begin position="148"/>
        <end position="291"/>
    </location>
</feature>
<name>A0A9P6JRY6_9AGAR</name>
<feature type="active site" description="Proton donor" evidence="2">
    <location>
        <position position="431"/>
    </location>
</feature>
<proteinExistence type="predicted"/>
<dbReference type="InterPro" id="IPR006045">
    <property type="entry name" value="Cupin_1"/>
</dbReference>
<dbReference type="InterPro" id="IPR014710">
    <property type="entry name" value="RmlC-like_jellyroll"/>
</dbReference>
<comment type="caution">
    <text evidence="6">The sequence shown here is derived from an EMBL/GenBank/DDBJ whole genome shotgun (WGS) entry which is preliminary data.</text>
</comment>
<evidence type="ECO:0000256" key="4">
    <source>
        <dbReference type="SAM" id="SignalP"/>
    </source>
</evidence>
<protein>
    <submittedName>
        <fullName evidence="6">Oxalate decarboxylase</fullName>
    </submittedName>
</protein>
<dbReference type="AlphaFoldDB" id="A0A9P6JRY6"/>
<reference evidence="6" key="1">
    <citation type="submission" date="2020-11" db="EMBL/GenBank/DDBJ databases">
        <authorList>
            <consortium name="DOE Joint Genome Institute"/>
            <person name="Ahrendt S."/>
            <person name="Riley R."/>
            <person name="Andreopoulos W."/>
            <person name="Labutti K."/>
            <person name="Pangilinan J."/>
            <person name="Ruiz-Duenas F.J."/>
            <person name="Barrasa J.M."/>
            <person name="Sanchez-Garcia M."/>
            <person name="Camarero S."/>
            <person name="Miyauchi S."/>
            <person name="Serrano A."/>
            <person name="Linde D."/>
            <person name="Babiker R."/>
            <person name="Drula E."/>
            <person name="Ayuso-Fernandez I."/>
            <person name="Pacheco R."/>
            <person name="Padilla G."/>
            <person name="Ferreira P."/>
            <person name="Barriuso J."/>
            <person name="Kellner H."/>
            <person name="Castanera R."/>
            <person name="Alfaro M."/>
            <person name="Ramirez L."/>
            <person name="Pisabarro A.G."/>
            <person name="Kuo A."/>
            <person name="Tritt A."/>
            <person name="Lipzen A."/>
            <person name="He G."/>
            <person name="Yan M."/>
            <person name="Ng V."/>
            <person name="Cullen D."/>
            <person name="Martin F."/>
            <person name="Rosso M.-N."/>
            <person name="Henrissat B."/>
            <person name="Hibbett D."/>
            <person name="Martinez A.T."/>
            <person name="Grigoriev I.V."/>
        </authorList>
    </citation>
    <scope>NUCLEOTIDE SEQUENCE</scope>
    <source>
        <strain evidence="6">CBS 506.95</strain>
    </source>
</reference>
<dbReference type="GO" id="GO:0033609">
    <property type="term" value="P:oxalate metabolic process"/>
    <property type="evidence" value="ECO:0007669"/>
    <property type="project" value="InterPro"/>
</dbReference>
<dbReference type="InterPro" id="IPR017774">
    <property type="entry name" value="Bicupin_oxalate_deCO2ase/Oxase"/>
</dbReference>
<keyword evidence="4" id="KW-0732">Signal</keyword>
<feature type="binding site" evidence="3">
    <location>
        <position position="371"/>
    </location>
    <ligand>
        <name>Mn(2+)</name>
        <dbReference type="ChEBI" id="CHEBI:29035"/>
        <label>2</label>
    </ligand>
</feature>
<keyword evidence="1 3" id="KW-0479">Metal-binding</keyword>
<dbReference type="CDD" id="cd20304">
    <property type="entry name" value="cupin_OxDC_N"/>
    <property type="match status" value="1"/>
</dbReference>
<dbReference type="SMART" id="SM00835">
    <property type="entry name" value="Cupin_1"/>
    <property type="match status" value="2"/>
</dbReference>
<dbReference type="EMBL" id="MU157835">
    <property type="protein sequence ID" value="KAF9531362.1"/>
    <property type="molecule type" value="Genomic_DNA"/>
</dbReference>
<feature type="binding site" evidence="3">
    <location>
        <position position="373"/>
    </location>
    <ligand>
        <name>Mn(2+)</name>
        <dbReference type="ChEBI" id="CHEBI:29035"/>
        <label>2</label>
    </ligand>
</feature>
<comment type="cofactor">
    <cofactor evidence="3">
        <name>Mn(2+)</name>
        <dbReference type="ChEBI" id="CHEBI:29035"/>
    </cofactor>
    <text evidence="3">Binds 2 manganese ions per subunit.</text>
</comment>
<evidence type="ECO:0000256" key="2">
    <source>
        <dbReference type="PIRSR" id="PIRSR617774-1"/>
    </source>
</evidence>
<accession>A0A9P6JRY6</accession>
<feature type="binding site" evidence="3">
    <location>
        <position position="378"/>
    </location>
    <ligand>
        <name>Mn(2+)</name>
        <dbReference type="ChEBI" id="CHEBI:29035"/>
        <label>2</label>
    </ligand>
</feature>
<feature type="chain" id="PRO_5040295039" evidence="4">
    <location>
        <begin position="20"/>
        <end position="486"/>
    </location>
</feature>
<evidence type="ECO:0000256" key="3">
    <source>
        <dbReference type="PIRSR" id="PIRSR617774-2"/>
    </source>
</evidence>
<dbReference type="PANTHER" id="PTHR35848">
    <property type="entry name" value="OXALATE-BINDING PROTEIN"/>
    <property type="match status" value="1"/>
</dbReference>
<feature type="binding site" evidence="3">
    <location>
        <position position="191"/>
    </location>
    <ligand>
        <name>Mn(2+)</name>
        <dbReference type="ChEBI" id="CHEBI:29035"/>
        <label>1</label>
    </ligand>
</feature>
<dbReference type="Proteomes" id="UP000807306">
    <property type="component" value="Unassembled WGS sequence"/>
</dbReference>
<feature type="domain" description="Cupin type-1" evidence="5">
    <location>
        <begin position="326"/>
        <end position="467"/>
    </location>
</feature>